<dbReference type="CDD" id="cd00229">
    <property type="entry name" value="SGNH_hydrolase"/>
    <property type="match status" value="1"/>
</dbReference>
<dbReference type="SUPFAM" id="SSF52266">
    <property type="entry name" value="SGNH hydrolase"/>
    <property type="match status" value="1"/>
</dbReference>
<sequence>MGESLADKTSVESSWVDLLTAAIYGSEVIDLATSGYTTFHLLPHKPFTRTDLSLVDTARNITKAIALRPDCIIIVLGSHDLRRGWNNDAIVNNLEELRTQTSIANIDYYITTSLPVAGPEALTEQVLIQKEQILQYYGKQAINLFDHMATPESLPDPELFTTSLTTLNEAGHKRVFSLIWQQVTSR</sequence>
<reference evidence="3" key="1">
    <citation type="journal article" date="2019" name="Int. J. Syst. Evol. Microbiol.">
        <title>The Global Catalogue of Microorganisms (GCM) 10K type strain sequencing project: providing services to taxonomists for standard genome sequencing and annotation.</title>
        <authorList>
            <consortium name="The Broad Institute Genomics Platform"/>
            <consortium name="The Broad Institute Genome Sequencing Center for Infectious Disease"/>
            <person name="Wu L."/>
            <person name="Ma J."/>
        </authorList>
    </citation>
    <scope>NUCLEOTIDE SEQUENCE [LARGE SCALE GENOMIC DNA]</scope>
    <source>
        <strain evidence="3">JCM 17927</strain>
    </source>
</reference>
<name>A0ABP8N2S1_9BACT</name>
<organism evidence="2 3">
    <name type="scientific">Nibrella saemangeumensis</name>
    <dbReference type="NCBI Taxonomy" id="1084526"/>
    <lineage>
        <taxon>Bacteria</taxon>
        <taxon>Pseudomonadati</taxon>
        <taxon>Bacteroidota</taxon>
        <taxon>Cytophagia</taxon>
        <taxon>Cytophagales</taxon>
        <taxon>Spirosomataceae</taxon>
        <taxon>Nibrella</taxon>
    </lineage>
</organism>
<dbReference type="Proteomes" id="UP001501175">
    <property type="component" value="Unassembled WGS sequence"/>
</dbReference>
<feature type="domain" description="SGNH hydrolase-type esterase" evidence="1">
    <location>
        <begin position="11"/>
        <end position="173"/>
    </location>
</feature>
<evidence type="ECO:0000313" key="2">
    <source>
        <dbReference type="EMBL" id="GAA4460307.1"/>
    </source>
</evidence>
<dbReference type="Pfam" id="PF13472">
    <property type="entry name" value="Lipase_GDSL_2"/>
    <property type="match status" value="1"/>
</dbReference>
<proteinExistence type="predicted"/>
<dbReference type="Gene3D" id="3.40.50.1110">
    <property type="entry name" value="SGNH hydrolase"/>
    <property type="match status" value="1"/>
</dbReference>
<dbReference type="RefSeq" id="WP_345245350.1">
    <property type="nucleotide sequence ID" value="NZ_BAABHD010000032.1"/>
</dbReference>
<comment type="caution">
    <text evidence="2">The sequence shown here is derived from an EMBL/GenBank/DDBJ whole genome shotgun (WGS) entry which is preliminary data.</text>
</comment>
<accession>A0ABP8N2S1</accession>
<dbReference type="InterPro" id="IPR013830">
    <property type="entry name" value="SGNH_hydro"/>
</dbReference>
<evidence type="ECO:0000313" key="3">
    <source>
        <dbReference type="Proteomes" id="UP001501175"/>
    </source>
</evidence>
<evidence type="ECO:0000259" key="1">
    <source>
        <dbReference type="Pfam" id="PF13472"/>
    </source>
</evidence>
<gene>
    <name evidence="2" type="ORF">GCM10023189_35230</name>
</gene>
<keyword evidence="3" id="KW-1185">Reference proteome</keyword>
<protein>
    <recommendedName>
        <fullName evidence="1">SGNH hydrolase-type esterase domain-containing protein</fullName>
    </recommendedName>
</protein>
<dbReference type="EMBL" id="BAABHD010000032">
    <property type="protein sequence ID" value="GAA4460307.1"/>
    <property type="molecule type" value="Genomic_DNA"/>
</dbReference>
<dbReference type="InterPro" id="IPR036514">
    <property type="entry name" value="SGNH_hydro_sf"/>
</dbReference>